<dbReference type="Gene3D" id="3.40.50.300">
    <property type="entry name" value="P-loop containing nucleotide triphosphate hydrolases"/>
    <property type="match status" value="1"/>
</dbReference>
<sequence>MKRFPRESTVFFECIQTRHLSFSITDNVEDELVDLWRRDNLFNKILIILYREEQLDEAQQILARSICSNKKFITCLAPAGCSKTQSICSVLLICIEDKNKRSLFVGPTNKSCEAIIERFISWAPDPSKILIIKFRAAMVRHPDSFYKSVSHYKRKGIHDIIDKMESKNRQMTQDYFNKLNITKENLKNTETFLPSMIMKYIKSQIFVCTIDLVIKGLSSDYTKEGFDYIIIDEAFQLRTATAIVLKSLLIDTIDAFQEHEKNFFIISTCRSSLRNGNIVTDFYDLTNHACVAFTRLKLGFFFFGNALMMISTPTWNNIVTYMDDRNTVVEFNLYELSKVFLQVNLDGEFIQTHINNLKRHLIAFTEIFCVLF</sequence>
<name>A0A0N5CIT5_STREA</name>
<proteinExistence type="predicted"/>
<dbReference type="SUPFAM" id="SSF52540">
    <property type="entry name" value="P-loop containing nucleoside triphosphate hydrolases"/>
    <property type="match status" value="1"/>
</dbReference>
<reference evidence="2" key="1">
    <citation type="submission" date="2017-02" db="UniProtKB">
        <authorList>
            <consortium name="WormBaseParasite"/>
        </authorList>
    </citation>
    <scope>IDENTIFICATION</scope>
</reference>
<keyword evidence="1" id="KW-1185">Reference proteome</keyword>
<protein>
    <submittedName>
        <fullName evidence="2">Helicase ATP-binding domain-containing protein</fullName>
    </submittedName>
</protein>
<dbReference type="WBParaSite" id="SPAL_0001774000.1">
    <property type="protein sequence ID" value="SPAL_0001774000.1"/>
    <property type="gene ID" value="SPAL_0001774000"/>
</dbReference>
<dbReference type="Proteomes" id="UP000046392">
    <property type="component" value="Unplaced"/>
</dbReference>
<accession>A0A0N5CIT5</accession>
<dbReference type="PANTHER" id="PTHR10887:SF495">
    <property type="entry name" value="HELICASE SENATAXIN ISOFORM X1-RELATED"/>
    <property type="match status" value="1"/>
</dbReference>
<evidence type="ECO:0000313" key="1">
    <source>
        <dbReference type="Proteomes" id="UP000046392"/>
    </source>
</evidence>
<dbReference type="STRING" id="174720.A0A0N5CIT5"/>
<evidence type="ECO:0000313" key="2">
    <source>
        <dbReference type="WBParaSite" id="SPAL_0001774000.1"/>
    </source>
</evidence>
<dbReference type="AlphaFoldDB" id="A0A0N5CIT5"/>
<dbReference type="InterPro" id="IPR045055">
    <property type="entry name" value="DNA2/NAM7-like"/>
</dbReference>
<dbReference type="PANTHER" id="PTHR10887">
    <property type="entry name" value="DNA2/NAM7 HELICASE FAMILY"/>
    <property type="match status" value="1"/>
</dbReference>
<organism evidence="1 2">
    <name type="scientific">Strongyloides papillosus</name>
    <name type="common">Intestinal threadworm</name>
    <dbReference type="NCBI Taxonomy" id="174720"/>
    <lineage>
        <taxon>Eukaryota</taxon>
        <taxon>Metazoa</taxon>
        <taxon>Ecdysozoa</taxon>
        <taxon>Nematoda</taxon>
        <taxon>Chromadorea</taxon>
        <taxon>Rhabditida</taxon>
        <taxon>Tylenchina</taxon>
        <taxon>Panagrolaimomorpha</taxon>
        <taxon>Strongyloidoidea</taxon>
        <taxon>Strongyloididae</taxon>
        <taxon>Strongyloides</taxon>
    </lineage>
</organism>
<dbReference type="InterPro" id="IPR027417">
    <property type="entry name" value="P-loop_NTPase"/>
</dbReference>